<sequence length="235" mass="25970">MAGRLAARDAVVAERMDDPDCDPDRLARTYARFGLMNAVVAAPHGAYRRWIAPRLREGDVRLLDVGTGGADFPRAVCRWARRKPGRLDVLAIDPDPRAFAFAERVPPTPGLRVRRMDTTAVLASGERFDVVMSNHVLHHLSDDEATALMAETAQLLRPGGVVVHRDIERSRGAYVAFALGTLPVHPLLLRGTFLREDGLTSIRRSRTRAELAAIVPPGWRVERGRPARLEAVHEA</sequence>
<evidence type="ECO:0000256" key="1">
    <source>
        <dbReference type="ARBA" id="ARBA00022603"/>
    </source>
</evidence>
<evidence type="ECO:0000313" key="5">
    <source>
        <dbReference type="EMBL" id="QGU27794.1"/>
    </source>
</evidence>
<dbReference type="Pfam" id="PF13649">
    <property type="entry name" value="Methyltransf_25"/>
    <property type="match status" value="1"/>
</dbReference>
<dbReference type="GO" id="GO:0032259">
    <property type="term" value="P:methylation"/>
    <property type="evidence" value="ECO:0007669"/>
    <property type="project" value="UniProtKB-KW"/>
</dbReference>
<proteinExistence type="predicted"/>
<dbReference type="OrthoDB" id="9800454at2"/>
<keyword evidence="3" id="KW-0949">S-adenosyl-L-methionine</keyword>
<dbReference type="Proteomes" id="UP000422989">
    <property type="component" value="Chromosome"/>
</dbReference>
<organism evidence="5 6">
    <name type="scientific">Microbacterium oryzae</name>
    <dbReference type="NCBI Taxonomy" id="743009"/>
    <lineage>
        <taxon>Bacteria</taxon>
        <taxon>Bacillati</taxon>
        <taxon>Actinomycetota</taxon>
        <taxon>Actinomycetes</taxon>
        <taxon>Micrococcales</taxon>
        <taxon>Microbacteriaceae</taxon>
        <taxon>Microbacterium</taxon>
    </lineage>
</organism>
<dbReference type="InterPro" id="IPR041698">
    <property type="entry name" value="Methyltransf_25"/>
</dbReference>
<dbReference type="EMBL" id="CP032550">
    <property type="protein sequence ID" value="QGU27794.1"/>
    <property type="molecule type" value="Genomic_DNA"/>
</dbReference>
<keyword evidence="6" id="KW-1185">Reference proteome</keyword>
<feature type="domain" description="Methyltransferase" evidence="4">
    <location>
        <begin position="63"/>
        <end position="160"/>
    </location>
</feature>
<dbReference type="Gene3D" id="3.40.50.150">
    <property type="entry name" value="Vaccinia Virus protein VP39"/>
    <property type="match status" value="1"/>
</dbReference>
<dbReference type="CDD" id="cd02440">
    <property type="entry name" value="AdoMet_MTases"/>
    <property type="match status" value="1"/>
</dbReference>
<dbReference type="RefSeq" id="WP_156242297.1">
    <property type="nucleotide sequence ID" value="NZ_BAAAZL010000004.1"/>
</dbReference>
<gene>
    <name evidence="5" type="ORF">D7D94_09035</name>
</gene>
<dbReference type="PANTHER" id="PTHR43464">
    <property type="entry name" value="METHYLTRANSFERASE"/>
    <property type="match status" value="1"/>
</dbReference>
<evidence type="ECO:0000256" key="2">
    <source>
        <dbReference type="ARBA" id="ARBA00022679"/>
    </source>
</evidence>
<evidence type="ECO:0000313" key="6">
    <source>
        <dbReference type="Proteomes" id="UP000422989"/>
    </source>
</evidence>
<evidence type="ECO:0000256" key="3">
    <source>
        <dbReference type="ARBA" id="ARBA00022691"/>
    </source>
</evidence>
<name>A0A6I6E0Y8_9MICO</name>
<dbReference type="InterPro" id="IPR029063">
    <property type="entry name" value="SAM-dependent_MTases_sf"/>
</dbReference>
<dbReference type="AlphaFoldDB" id="A0A6I6E0Y8"/>
<dbReference type="NCBIfam" id="NF004851">
    <property type="entry name" value="PRK06202.1"/>
    <property type="match status" value="1"/>
</dbReference>
<dbReference type="SUPFAM" id="SSF53335">
    <property type="entry name" value="S-adenosyl-L-methionine-dependent methyltransferases"/>
    <property type="match status" value="1"/>
</dbReference>
<dbReference type="GO" id="GO:0008168">
    <property type="term" value="F:methyltransferase activity"/>
    <property type="evidence" value="ECO:0007669"/>
    <property type="project" value="UniProtKB-KW"/>
</dbReference>
<dbReference type="PANTHER" id="PTHR43464:SF19">
    <property type="entry name" value="UBIQUINONE BIOSYNTHESIS O-METHYLTRANSFERASE, MITOCHONDRIAL"/>
    <property type="match status" value="1"/>
</dbReference>
<reference evidence="5 6" key="1">
    <citation type="submission" date="2018-09" db="EMBL/GenBank/DDBJ databases">
        <title>Whole genome sequencing of Microbacterium oryzae strain MB-10T.</title>
        <authorList>
            <person name="Das S.K."/>
        </authorList>
    </citation>
    <scope>NUCLEOTIDE SEQUENCE [LARGE SCALE GENOMIC DNA]</scope>
    <source>
        <strain evidence="5 6">MB-10</strain>
    </source>
</reference>
<keyword evidence="1 5" id="KW-0489">Methyltransferase</keyword>
<protein>
    <submittedName>
        <fullName evidence="5">Methyltransferase domain-containing protein</fullName>
    </submittedName>
</protein>
<accession>A0A6I6E0Y8</accession>
<evidence type="ECO:0000259" key="4">
    <source>
        <dbReference type="Pfam" id="PF13649"/>
    </source>
</evidence>
<dbReference type="KEGG" id="moj:D7D94_09035"/>
<keyword evidence="2 5" id="KW-0808">Transferase</keyword>